<name>A0A652YY78_NOCGL</name>
<sequence>MPDESTSAELPTQSPVSDQARAATLLLACLDNDEDATIRILDGANRAPGGLQGLLAALAAAVIELLVGTVGEDGARKTLNMTLLDASLNGDLTHDQQA</sequence>
<reference evidence="1" key="1">
    <citation type="submission" date="2019-07" db="EMBL/GenBank/DDBJ databases">
        <title>Genomic Encyclopedia of Type Strains, Phase IV (KMG-IV): sequencing the most valuable type-strain genomes for metagenomic binning, comparative biology and taxonomic classification.</title>
        <authorList>
            <person name="Goeker M."/>
        </authorList>
    </citation>
    <scope>NUCLEOTIDE SEQUENCE</scope>
    <source>
        <strain evidence="1">DSM 44596</strain>
    </source>
</reference>
<evidence type="ECO:0000313" key="1">
    <source>
        <dbReference type="EMBL" id="TYQ08655.1"/>
    </source>
</evidence>
<gene>
    <name evidence="1" type="ORF">FNL38_1011030</name>
</gene>
<organism evidence="1">
    <name type="scientific">Nocardia globerula</name>
    <dbReference type="NCBI Taxonomy" id="1818"/>
    <lineage>
        <taxon>Bacteria</taxon>
        <taxon>Bacillati</taxon>
        <taxon>Actinomycetota</taxon>
        <taxon>Actinomycetes</taxon>
        <taxon>Mycobacteriales</taxon>
        <taxon>Nocardiaceae</taxon>
        <taxon>Nocardia</taxon>
    </lineage>
</organism>
<comment type="caution">
    <text evidence="1">The sequence shown here is derived from an EMBL/GenBank/DDBJ whole genome shotgun (WGS) entry which is preliminary data.</text>
</comment>
<protein>
    <submittedName>
        <fullName evidence="1">Uncharacterized protein</fullName>
    </submittedName>
</protein>
<dbReference type="EMBL" id="VNIQ01000001">
    <property type="protein sequence ID" value="TYQ08655.1"/>
    <property type="molecule type" value="Genomic_DNA"/>
</dbReference>
<accession>A0A652YY78</accession>
<dbReference type="AlphaFoldDB" id="A0A652YY78"/>
<proteinExistence type="predicted"/>